<comment type="caution">
    <text evidence="4">The sequence shown here is derived from an EMBL/GenBank/DDBJ whole genome shotgun (WGS) entry which is preliminary data.</text>
</comment>
<organism evidence="4 5">
    <name type="scientific">Streptosporangium amethystogenes subsp. fukuiense</name>
    <dbReference type="NCBI Taxonomy" id="698418"/>
    <lineage>
        <taxon>Bacteria</taxon>
        <taxon>Bacillati</taxon>
        <taxon>Actinomycetota</taxon>
        <taxon>Actinomycetes</taxon>
        <taxon>Streptosporangiales</taxon>
        <taxon>Streptosporangiaceae</taxon>
        <taxon>Streptosporangium</taxon>
    </lineage>
</organism>
<dbReference type="RefSeq" id="WP_386271303.1">
    <property type="nucleotide sequence ID" value="NZ_JBHSIJ010000002.1"/>
</dbReference>
<sequence length="912" mass="96311">MGVVGRDRELDMIGTWIGDRAPGPSMAVLSGEAGIGKSAIWSGALKTAGPGRVLSCRFDESEATLAYAGLGDLIGAVEGSTAVRGLREPLRRALAAALWWEHPRQTPPDRRAVALAVLDLVRRLSAEGALLIALDGIQWMDPETEVVLAFVFRRLSTEPVKLLATLRTGADNGAWPPLARVLPAERVVCWEVGPLCPDALAAVLENRHGIALTRHVLRRLHEACGGNPLFGLELARDRAWRPNLADDVSLPGSLRHLLREHVSNLSPAAVEAALVVACAARSTVGLVERVTGGLKGLVEATTGRLVVVEGESPRFRNSLLRSTVLEVAGPLRRHQMHVRLARAVRDPEERARHLALTAGEPNAALAETLDTAAGLAAARAAPLSAADLAVHAVRLTPADQAEVALRRRLAAAGHLISGGDGARARAILEEALPHCSSGPDRANVFFLLGHAVFASGDVAGSLIPLQWGRAEIADQPELLIPIMASLTYFCMHGGDLTAALGHARELLGLAERAGDRAMCDEAAVVLCTLELMCGAPAPAVVPVPHGEAALGRPPLVALHMYGYLCRCMGDLQAAQAAFGTLDTAAETGTAAGWGMVWATEVECLAGDLQAAARYADLVARTAQETGAPPTAALLAEGLVLGVRGELERARQLAEEALAAADASGHRMAVLMIRALLGFVELSGDDPMAAVLHLDAADRICGELGAIPEVLCPTAGADHVEALVQVGRYEQAAERAGRIRWAGRLIDRPLVRGLAARAGGVLLTATGSPKRGAGELEAAVEEFSVAGVPFELGRTLLALSRVQSRLRRREEARRTAERAGRIFSELGAERWAARTVLRSRLSAPNRLTISEARVVALAAEGRTNQEIAAELAIEVKTVESHLSSAYRKLGVRSRTELAVRMSAGRRDSGTPGI</sequence>
<proteinExistence type="predicted"/>
<evidence type="ECO:0000259" key="3">
    <source>
        <dbReference type="PROSITE" id="PS50043"/>
    </source>
</evidence>
<dbReference type="SUPFAM" id="SSF52540">
    <property type="entry name" value="P-loop containing nucleoside triphosphate hydrolases"/>
    <property type="match status" value="1"/>
</dbReference>
<evidence type="ECO:0000256" key="1">
    <source>
        <dbReference type="ARBA" id="ARBA00022741"/>
    </source>
</evidence>
<dbReference type="CDD" id="cd06170">
    <property type="entry name" value="LuxR_C_like"/>
    <property type="match status" value="1"/>
</dbReference>
<feature type="domain" description="HTH luxR-type" evidence="3">
    <location>
        <begin position="839"/>
        <end position="904"/>
    </location>
</feature>
<dbReference type="InterPro" id="IPR000792">
    <property type="entry name" value="Tscrpt_reg_LuxR_C"/>
</dbReference>
<dbReference type="PANTHER" id="PTHR16305:SF35">
    <property type="entry name" value="TRANSCRIPTIONAL ACTIVATOR DOMAIN"/>
    <property type="match status" value="1"/>
</dbReference>
<dbReference type="Pfam" id="PF00196">
    <property type="entry name" value="GerE"/>
    <property type="match status" value="1"/>
</dbReference>
<dbReference type="InterPro" id="IPR027417">
    <property type="entry name" value="P-loop_NTPase"/>
</dbReference>
<evidence type="ECO:0000313" key="4">
    <source>
        <dbReference type="EMBL" id="MFC7601343.1"/>
    </source>
</evidence>
<dbReference type="PROSITE" id="PS50043">
    <property type="entry name" value="HTH_LUXR_2"/>
    <property type="match status" value="1"/>
</dbReference>
<accession>A0ABW2SYE4</accession>
<dbReference type="PROSITE" id="PS00622">
    <property type="entry name" value="HTH_LUXR_1"/>
    <property type="match status" value="1"/>
</dbReference>
<reference evidence="5" key="1">
    <citation type="journal article" date="2019" name="Int. J. Syst. Evol. Microbiol.">
        <title>The Global Catalogue of Microorganisms (GCM) 10K type strain sequencing project: providing services to taxonomists for standard genome sequencing and annotation.</title>
        <authorList>
            <consortium name="The Broad Institute Genomics Platform"/>
            <consortium name="The Broad Institute Genome Sequencing Center for Infectious Disease"/>
            <person name="Wu L."/>
            <person name="Ma J."/>
        </authorList>
    </citation>
    <scope>NUCLEOTIDE SEQUENCE [LARGE SCALE GENOMIC DNA]</scope>
    <source>
        <strain evidence="5">JCM 10083</strain>
    </source>
</reference>
<dbReference type="SUPFAM" id="SSF46894">
    <property type="entry name" value="C-terminal effector domain of the bipartite response regulators"/>
    <property type="match status" value="1"/>
</dbReference>
<keyword evidence="5" id="KW-1185">Reference proteome</keyword>
<dbReference type="InterPro" id="IPR036388">
    <property type="entry name" value="WH-like_DNA-bd_sf"/>
</dbReference>
<protein>
    <submittedName>
        <fullName evidence="4">AAA family ATPase</fullName>
    </submittedName>
</protein>
<dbReference type="Proteomes" id="UP001596514">
    <property type="component" value="Unassembled WGS sequence"/>
</dbReference>
<keyword evidence="2" id="KW-0067">ATP-binding</keyword>
<dbReference type="EMBL" id="JBHTEE010000001">
    <property type="protein sequence ID" value="MFC7601343.1"/>
    <property type="molecule type" value="Genomic_DNA"/>
</dbReference>
<evidence type="ECO:0000256" key="2">
    <source>
        <dbReference type="ARBA" id="ARBA00022840"/>
    </source>
</evidence>
<name>A0ABW2SYE4_9ACTN</name>
<gene>
    <name evidence="4" type="ORF">ACFQVD_14680</name>
</gene>
<dbReference type="InterPro" id="IPR016032">
    <property type="entry name" value="Sig_transdc_resp-reg_C-effctor"/>
</dbReference>
<dbReference type="PRINTS" id="PR00038">
    <property type="entry name" value="HTHLUXR"/>
</dbReference>
<keyword evidence="1" id="KW-0547">Nucleotide-binding</keyword>
<dbReference type="SMART" id="SM00421">
    <property type="entry name" value="HTH_LUXR"/>
    <property type="match status" value="1"/>
</dbReference>
<dbReference type="InterPro" id="IPR041664">
    <property type="entry name" value="AAA_16"/>
</dbReference>
<dbReference type="Gene3D" id="1.10.10.10">
    <property type="entry name" value="Winged helix-like DNA-binding domain superfamily/Winged helix DNA-binding domain"/>
    <property type="match status" value="1"/>
</dbReference>
<dbReference type="PANTHER" id="PTHR16305">
    <property type="entry name" value="TESTICULAR SOLUBLE ADENYLYL CYCLASE"/>
    <property type="match status" value="1"/>
</dbReference>
<dbReference type="Pfam" id="PF13191">
    <property type="entry name" value="AAA_16"/>
    <property type="match status" value="1"/>
</dbReference>
<evidence type="ECO:0000313" key="5">
    <source>
        <dbReference type="Proteomes" id="UP001596514"/>
    </source>
</evidence>